<evidence type="ECO:0000313" key="3">
    <source>
        <dbReference type="Proteomes" id="UP000789570"/>
    </source>
</evidence>
<reference evidence="2" key="1">
    <citation type="submission" date="2021-06" db="EMBL/GenBank/DDBJ databases">
        <authorList>
            <person name="Kallberg Y."/>
            <person name="Tangrot J."/>
            <person name="Rosling A."/>
        </authorList>
    </citation>
    <scope>NUCLEOTIDE SEQUENCE</scope>
    <source>
        <strain evidence="2">UK204</strain>
    </source>
</reference>
<proteinExistence type="predicted"/>
<dbReference type="AlphaFoldDB" id="A0A9N9GVT7"/>
<keyword evidence="3" id="KW-1185">Reference proteome</keyword>
<feature type="compositionally biased region" description="Polar residues" evidence="1">
    <location>
        <begin position="156"/>
        <end position="178"/>
    </location>
</feature>
<comment type="caution">
    <text evidence="2">The sequence shown here is derived from an EMBL/GenBank/DDBJ whole genome shotgun (WGS) entry which is preliminary data.</text>
</comment>
<dbReference type="EMBL" id="CAJVPQ010003811">
    <property type="protein sequence ID" value="CAG8638031.1"/>
    <property type="molecule type" value="Genomic_DNA"/>
</dbReference>
<evidence type="ECO:0000256" key="1">
    <source>
        <dbReference type="SAM" id="MobiDB-lite"/>
    </source>
</evidence>
<feature type="compositionally biased region" description="Low complexity" evidence="1">
    <location>
        <begin position="1"/>
        <end position="21"/>
    </location>
</feature>
<gene>
    <name evidence="2" type="ORF">FCALED_LOCUS10417</name>
</gene>
<feature type="region of interest" description="Disordered" evidence="1">
    <location>
        <begin position="1"/>
        <end position="25"/>
    </location>
</feature>
<name>A0A9N9GVT7_9GLOM</name>
<accession>A0A9N9GVT7</accession>
<feature type="region of interest" description="Disordered" evidence="1">
    <location>
        <begin position="154"/>
        <end position="178"/>
    </location>
</feature>
<protein>
    <submittedName>
        <fullName evidence="2">4671_t:CDS:1</fullName>
    </submittedName>
</protein>
<evidence type="ECO:0000313" key="2">
    <source>
        <dbReference type="EMBL" id="CAG8638031.1"/>
    </source>
</evidence>
<sequence>MSVNNDNQSLQSTQNTQSPSQEPEWSFYYRPNNDVQIYLITYKEITFNELISQLLINNLYPSSNRRCSNNLFEFYFQHPNDQRIYKVACEMISHSNIVQYLNLNILGLRQSELQQQSPLDFSNRHKENLEFHLRQFLTDNLVSNSIGSSNSNMINTFQPNTTVHQPQQGGSSFNSGQN</sequence>
<organism evidence="2 3">
    <name type="scientific">Funneliformis caledonium</name>
    <dbReference type="NCBI Taxonomy" id="1117310"/>
    <lineage>
        <taxon>Eukaryota</taxon>
        <taxon>Fungi</taxon>
        <taxon>Fungi incertae sedis</taxon>
        <taxon>Mucoromycota</taxon>
        <taxon>Glomeromycotina</taxon>
        <taxon>Glomeromycetes</taxon>
        <taxon>Glomerales</taxon>
        <taxon>Glomeraceae</taxon>
        <taxon>Funneliformis</taxon>
    </lineage>
</organism>
<dbReference type="Proteomes" id="UP000789570">
    <property type="component" value="Unassembled WGS sequence"/>
</dbReference>
<dbReference type="OrthoDB" id="2330461at2759"/>